<dbReference type="AlphaFoldDB" id="A0A8S1U979"/>
<evidence type="ECO:0000313" key="3">
    <source>
        <dbReference type="Proteomes" id="UP000683925"/>
    </source>
</evidence>
<organism evidence="2 3">
    <name type="scientific">Paramecium octaurelia</name>
    <dbReference type="NCBI Taxonomy" id="43137"/>
    <lineage>
        <taxon>Eukaryota</taxon>
        <taxon>Sar</taxon>
        <taxon>Alveolata</taxon>
        <taxon>Ciliophora</taxon>
        <taxon>Intramacronucleata</taxon>
        <taxon>Oligohymenophorea</taxon>
        <taxon>Peniculida</taxon>
        <taxon>Parameciidae</taxon>
        <taxon>Paramecium</taxon>
    </lineage>
</organism>
<evidence type="ECO:0000256" key="1">
    <source>
        <dbReference type="SAM" id="Phobius"/>
    </source>
</evidence>
<feature type="transmembrane region" description="Helical" evidence="1">
    <location>
        <begin position="69"/>
        <end position="88"/>
    </location>
</feature>
<protein>
    <submittedName>
        <fullName evidence="2">Uncharacterized protein</fullName>
    </submittedName>
</protein>
<proteinExistence type="predicted"/>
<accession>A0A8S1U979</accession>
<keyword evidence="3" id="KW-1185">Reference proteome</keyword>
<keyword evidence="1" id="KW-1133">Transmembrane helix</keyword>
<comment type="caution">
    <text evidence="2">The sequence shown here is derived from an EMBL/GenBank/DDBJ whole genome shotgun (WGS) entry which is preliminary data.</text>
</comment>
<keyword evidence="1" id="KW-0472">Membrane</keyword>
<reference evidence="2" key="1">
    <citation type="submission" date="2021-01" db="EMBL/GenBank/DDBJ databases">
        <authorList>
            <consortium name="Genoscope - CEA"/>
            <person name="William W."/>
        </authorList>
    </citation>
    <scope>NUCLEOTIDE SEQUENCE</scope>
</reference>
<gene>
    <name evidence="2" type="ORF">POCTA_138.1.T0400015</name>
</gene>
<keyword evidence="1" id="KW-0812">Transmembrane</keyword>
<dbReference type="EMBL" id="CAJJDP010000040">
    <property type="protein sequence ID" value="CAD8161410.1"/>
    <property type="molecule type" value="Genomic_DNA"/>
</dbReference>
<name>A0A8S1U979_PAROT</name>
<evidence type="ECO:0000313" key="2">
    <source>
        <dbReference type="EMBL" id="CAD8161410.1"/>
    </source>
</evidence>
<sequence length="111" mass="13195">MYSEQFVTLLIEILQLPRSSFTFVLDIIDTTFVEEQMSERYFKRITYFMNQPSIIFFKLKGNKRSTSSLVINLTLQIHTIIFALGISISQMSQYLRIYCSIYHLNLFLYLI</sequence>
<dbReference type="Proteomes" id="UP000683925">
    <property type="component" value="Unassembled WGS sequence"/>
</dbReference>